<gene>
    <name evidence="1" type="primary">PDCD11</name>
    <name evidence="1" type="ORF">MHBO_003935</name>
</gene>
<comment type="caution">
    <text evidence="1">The sequence shown here is derived from an EMBL/GenBank/DDBJ whole genome shotgun (WGS) entry which is preliminary data.</text>
</comment>
<dbReference type="Proteomes" id="UP001439008">
    <property type="component" value="Unassembled WGS sequence"/>
</dbReference>
<dbReference type="InterPro" id="IPR045209">
    <property type="entry name" value="Rrp5"/>
</dbReference>
<accession>A0ABV2ASG6</accession>
<dbReference type="InterPro" id="IPR011990">
    <property type="entry name" value="TPR-like_helical_dom_sf"/>
</dbReference>
<keyword evidence="2" id="KW-1185">Reference proteome</keyword>
<protein>
    <submittedName>
        <fullName evidence="1">Protein RRP5</fullName>
    </submittedName>
</protein>
<name>A0ABV2ASG6_9EUKA</name>
<reference evidence="1 2" key="1">
    <citation type="journal article" date="2024" name="BMC Biol.">
        <title>Comparative genomics of Ascetosporea gives new insight into the evolutionary basis for animal parasitism in Rhizaria.</title>
        <authorList>
            <person name="Hiltunen Thoren M."/>
            <person name="Onut-Brannstrom I."/>
            <person name="Alfjorden A."/>
            <person name="Peckova H."/>
            <person name="Swords F."/>
            <person name="Hooper C."/>
            <person name="Holzer A.S."/>
            <person name="Bass D."/>
            <person name="Burki F."/>
        </authorList>
    </citation>
    <scope>NUCLEOTIDE SEQUENCE [LARGE SCALE GENOMIC DNA]</scope>
    <source>
        <strain evidence="1">20-A016</strain>
    </source>
</reference>
<dbReference type="PANTHER" id="PTHR23270:SF10">
    <property type="entry name" value="PROTEIN RRP5 HOMOLOG"/>
    <property type="match status" value="1"/>
</dbReference>
<evidence type="ECO:0000313" key="1">
    <source>
        <dbReference type="EMBL" id="MES1922424.1"/>
    </source>
</evidence>
<evidence type="ECO:0000313" key="2">
    <source>
        <dbReference type="Proteomes" id="UP001439008"/>
    </source>
</evidence>
<dbReference type="PANTHER" id="PTHR23270">
    <property type="entry name" value="PROGRAMMED CELL DEATH PROTEIN 11 PRE-RRNA PROCESSING PROTEIN RRP5"/>
    <property type="match status" value="1"/>
</dbReference>
<proteinExistence type="predicted"/>
<organism evidence="1 2">
    <name type="scientific">Bonamia ostreae</name>
    <dbReference type="NCBI Taxonomy" id="126728"/>
    <lineage>
        <taxon>Eukaryota</taxon>
        <taxon>Sar</taxon>
        <taxon>Rhizaria</taxon>
        <taxon>Endomyxa</taxon>
        <taxon>Ascetosporea</taxon>
        <taxon>Haplosporida</taxon>
        <taxon>Bonamia</taxon>
    </lineage>
</organism>
<dbReference type="SUPFAM" id="SSF48452">
    <property type="entry name" value="TPR-like"/>
    <property type="match status" value="1"/>
</dbReference>
<dbReference type="EMBL" id="JBDODL010002769">
    <property type="protein sequence ID" value="MES1922424.1"/>
    <property type="molecule type" value="Genomic_DNA"/>
</dbReference>
<dbReference type="Gene3D" id="1.25.40.10">
    <property type="entry name" value="Tetratricopeptide repeat domain"/>
    <property type="match status" value="1"/>
</dbReference>
<sequence>MLISSSKQDIGVWISYSKFLFKHSDEIPPESVLKRSRFLTESPVSKKDKTEKSKNAKKLLSKALNVLDKRLHFQFLLRFAKTEFLFGSKIEARQTFSDLLQAHQRNSRAWGTLIDLETDLLKKNSGSSDQKEICRVIFEKALSADLPLKEVKFVFSRYLDFADQFCSEKEVLEVKNKAREYALKMKNKN</sequence>